<dbReference type="EMBL" id="MK072388">
    <property type="protein sequence ID" value="AYV83401.1"/>
    <property type="molecule type" value="Genomic_DNA"/>
</dbReference>
<sequence>MLVSLVEFSILMIPFKVISHLAFGNWRDNASKEIRPVIDESACMIGDAIRHN</sequence>
<proteinExistence type="predicted"/>
<accession>A0A3G5AB01</accession>
<name>A0A3G5AB01_9VIRU</name>
<reference evidence="1" key="1">
    <citation type="submission" date="2018-10" db="EMBL/GenBank/DDBJ databases">
        <title>Hidden diversity of soil giant viruses.</title>
        <authorList>
            <person name="Schulz F."/>
            <person name="Alteio L."/>
            <person name="Goudeau D."/>
            <person name="Ryan E.M."/>
            <person name="Malmstrom R.R."/>
            <person name="Blanchard J."/>
            <person name="Woyke T."/>
        </authorList>
    </citation>
    <scope>NUCLEOTIDE SEQUENCE</scope>
    <source>
        <strain evidence="1">HYV1</strain>
    </source>
</reference>
<evidence type="ECO:0000313" key="1">
    <source>
        <dbReference type="EMBL" id="AYV83401.1"/>
    </source>
</evidence>
<protein>
    <submittedName>
        <fullName evidence="1">Uncharacterized protein</fullName>
    </submittedName>
</protein>
<gene>
    <name evidence="1" type="ORF">Hyperionvirus6_82</name>
</gene>
<organism evidence="1">
    <name type="scientific">Hyperionvirus sp</name>
    <dbReference type="NCBI Taxonomy" id="2487770"/>
    <lineage>
        <taxon>Viruses</taxon>
        <taxon>Varidnaviria</taxon>
        <taxon>Bamfordvirae</taxon>
        <taxon>Nucleocytoviricota</taxon>
        <taxon>Megaviricetes</taxon>
        <taxon>Imitervirales</taxon>
        <taxon>Mimiviridae</taxon>
        <taxon>Klosneuvirinae</taxon>
    </lineage>
</organism>